<dbReference type="Pfam" id="PF05110">
    <property type="entry name" value="AF-4"/>
    <property type="match status" value="2"/>
</dbReference>
<dbReference type="PANTHER" id="PTHR10528">
    <property type="entry name" value="AF4/FMR2 FAMILY MEMBER"/>
    <property type="match status" value="1"/>
</dbReference>
<evidence type="ECO:0000313" key="2">
    <source>
        <dbReference type="EMBL" id="KAK1788493.1"/>
    </source>
</evidence>
<accession>A0AAD9DPM0</accession>
<dbReference type="GO" id="GO:0010468">
    <property type="term" value="P:regulation of gene expression"/>
    <property type="evidence" value="ECO:0007669"/>
    <property type="project" value="InterPro"/>
</dbReference>
<dbReference type="InterPro" id="IPR007797">
    <property type="entry name" value="AF4/FMR2"/>
</dbReference>
<evidence type="ECO:0000256" key="1">
    <source>
        <dbReference type="SAM" id="MobiDB-lite"/>
    </source>
</evidence>
<feature type="compositionally biased region" description="Pro residues" evidence="1">
    <location>
        <begin position="162"/>
        <end position="173"/>
    </location>
</feature>
<dbReference type="PANTHER" id="PTHR10528:SF6">
    <property type="entry name" value="AF4_FMR2 FAMILY MEMBER 1"/>
    <property type="match status" value="1"/>
</dbReference>
<feature type="compositionally biased region" description="Basic and acidic residues" evidence="1">
    <location>
        <begin position="257"/>
        <end position="270"/>
    </location>
</feature>
<evidence type="ECO:0000313" key="3">
    <source>
        <dbReference type="Proteomes" id="UP001239994"/>
    </source>
</evidence>
<feature type="region of interest" description="Disordered" evidence="1">
    <location>
        <begin position="527"/>
        <end position="546"/>
    </location>
</feature>
<keyword evidence="3" id="KW-1185">Reference proteome</keyword>
<feature type="non-terminal residue" evidence="2">
    <location>
        <position position="1"/>
    </location>
</feature>
<dbReference type="Proteomes" id="UP001239994">
    <property type="component" value="Unassembled WGS sequence"/>
</dbReference>
<protein>
    <submittedName>
        <fullName evidence="2">Uncharacterized protein</fullName>
    </submittedName>
</protein>
<gene>
    <name evidence="2" type="ORF">P4O66_016918</name>
</gene>
<proteinExistence type="predicted"/>
<feature type="compositionally biased region" description="Polar residues" evidence="1">
    <location>
        <begin position="31"/>
        <end position="43"/>
    </location>
</feature>
<dbReference type="Gene3D" id="6.10.250.2670">
    <property type="match status" value="1"/>
</dbReference>
<organism evidence="2 3">
    <name type="scientific">Electrophorus voltai</name>
    <dbReference type="NCBI Taxonomy" id="2609070"/>
    <lineage>
        <taxon>Eukaryota</taxon>
        <taxon>Metazoa</taxon>
        <taxon>Chordata</taxon>
        <taxon>Craniata</taxon>
        <taxon>Vertebrata</taxon>
        <taxon>Euteleostomi</taxon>
        <taxon>Actinopterygii</taxon>
        <taxon>Neopterygii</taxon>
        <taxon>Teleostei</taxon>
        <taxon>Ostariophysi</taxon>
        <taxon>Gymnotiformes</taxon>
        <taxon>Gymnotoidei</taxon>
        <taxon>Gymnotidae</taxon>
        <taxon>Electrophorus</taxon>
    </lineage>
</organism>
<feature type="region of interest" description="Disordered" evidence="1">
    <location>
        <begin position="247"/>
        <end position="289"/>
    </location>
</feature>
<feature type="compositionally biased region" description="Basic and acidic residues" evidence="1">
    <location>
        <begin position="197"/>
        <end position="208"/>
    </location>
</feature>
<feature type="region of interest" description="Disordered" evidence="1">
    <location>
        <begin position="25"/>
        <end position="54"/>
    </location>
</feature>
<sequence>AGLAFVSRPAHSLREDLNILRRRECERRNQETQQSRDLSQESTPLFREPYKTNKGDELSSLIQRMLGNYEDGNSCLYDGVVKDCPPAPTTTSSLSASYGRPGGPTHRDDPDPLFQNASSYAIPQSAQGEHSSGRTSEFAPAHGGDGPLDAQPDGQDYSVTPPVLPGLTPPADPLSPLLSSDSEHQGDGPLSPVPPEEPSRRPRARKEATQAGGEGLLPASQTLQLPLPSKGGLAHSRKPMALVRPMDGPEQVASESPDLKASPEDFHRQSYEGSPQLKTASKPSAPPLKMHMHSVEGEVYTVFSLTDWLLIGELNSSTILSAPLGTHIFTNMPPSESRSHRNTQEMTHTSRTQRRLFVVLWCAANARNGIRGERKDAEGPQTVPLCAHCSGLLGVRRIHFYREPCTRTQLRLRWRTEVLAVTPTGDSPSDGQPSLSLCIVEPRLQALSSEVHCVEDILREMTHSWPPLLTAIHTPSAAELSKFSFPSKSIMNHLPECPCPRVWQIQCEYSCVSLGCGTLMLSHTLSRELPQTSPPAPAGSVRRDGS</sequence>
<dbReference type="EMBL" id="JAROKS010000023">
    <property type="protein sequence ID" value="KAK1788493.1"/>
    <property type="molecule type" value="Genomic_DNA"/>
</dbReference>
<dbReference type="GO" id="GO:0032783">
    <property type="term" value="C:super elongation complex"/>
    <property type="evidence" value="ECO:0007669"/>
    <property type="project" value="TreeGrafter"/>
</dbReference>
<feature type="compositionally biased region" description="Polar residues" evidence="1">
    <location>
        <begin position="271"/>
        <end position="282"/>
    </location>
</feature>
<comment type="caution">
    <text evidence="2">The sequence shown here is derived from an EMBL/GenBank/DDBJ whole genome shotgun (WGS) entry which is preliminary data.</text>
</comment>
<name>A0AAD9DPM0_9TELE</name>
<dbReference type="AlphaFoldDB" id="A0AAD9DPM0"/>
<feature type="compositionally biased region" description="Polar residues" evidence="1">
    <location>
        <begin position="115"/>
        <end position="135"/>
    </location>
</feature>
<feature type="region of interest" description="Disordered" evidence="1">
    <location>
        <begin position="88"/>
        <end position="235"/>
    </location>
</feature>
<reference evidence="2" key="1">
    <citation type="submission" date="2023-03" db="EMBL/GenBank/DDBJ databases">
        <title>Electrophorus voltai genome.</title>
        <authorList>
            <person name="Bian C."/>
        </authorList>
    </citation>
    <scope>NUCLEOTIDE SEQUENCE</scope>
    <source>
        <strain evidence="2">CB-2022</strain>
        <tissue evidence="2">Muscle</tissue>
    </source>
</reference>